<sequence>MKSEHFYDSRGNFAGTKVLASIGYLYLTCLDRIVNEEDLPQVAMSSRKFIVLRTDNNRTRRLMVLHRQTKELEATIYKQLGQAK</sequence>
<dbReference type="RefSeq" id="WP_059351908.1">
    <property type="nucleotide sequence ID" value="NZ_LDYG01000051.1"/>
</dbReference>
<gene>
    <name evidence="1" type="ORF">Q75_15740</name>
</gene>
<dbReference type="EMBL" id="LDYG01000051">
    <property type="protein sequence ID" value="KUP04439.1"/>
    <property type="molecule type" value="Genomic_DNA"/>
</dbReference>
<name>A0A147K4T1_9BACI</name>
<protein>
    <submittedName>
        <fullName evidence="1">Uncharacterized protein</fullName>
    </submittedName>
</protein>
<keyword evidence="2" id="KW-1185">Reference proteome</keyword>
<dbReference type="OrthoDB" id="2956581at2"/>
<proteinExistence type="predicted"/>
<evidence type="ECO:0000313" key="2">
    <source>
        <dbReference type="Proteomes" id="UP000074108"/>
    </source>
</evidence>
<accession>A0A147K4T1</accession>
<reference evidence="1 2" key="1">
    <citation type="journal article" date="2016" name="Front. Microbiol.">
        <title>Microevolution Analysis of Bacillus coahuilensis Unveils Differences in Phosphorus Acquisition Strategies and Their Regulation.</title>
        <authorList>
            <person name="Gomez-Lunar Z."/>
            <person name="Hernandez-Gonzalez I."/>
            <person name="Rodriguez-Torres M.D."/>
            <person name="Souza V."/>
            <person name="Olmedo-Alvarez G."/>
        </authorList>
    </citation>
    <scope>NUCLEOTIDE SEQUENCE [LARGE SCALE GENOMIC DNA]</scope>
    <source>
        <strain evidence="2">p1.1.43</strain>
    </source>
</reference>
<dbReference type="AlphaFoldDB" id="A0A147K4T1"/>
<dbReference type="PATRIC" id="fig|1150625.3.peg.3290"/>
<dbReference type="Proteomes" id="UP000074108">
    <property type="component" value="Unassembled WGS sequence"/>
</dbReference>
<evidence type="ECO:0000313" key="1">
    <source>
        <dbReference type="EMBL" id="KUP04439.1"/>
    </source>
</evidence>
<organism evidence="1 2">
    <name type="scientific">Bacillus coahuilensis p1.1.43</name>
    <dbReference type="NCBI Taxonomy" id="1150625"/>
    <lineage>
        <taxon>Bacteria</taxon>
        <taxon>Bacillati</taxon>
        <taxon>Bacillota</taxon>
        <taxon>Bacilli</taxon>
        <taxon>Bacillales</taxon>
        <taxon>Bacillaceae</taxon>
        <taxon>Bacillus</taxon>
    </lineage>
</organism>
<comment type="caution">
    <text evidence="1">The sequence shown here is derived from an EMBL/GenBank/DDBJ whole genome shotgun (WGS) entry which is preliminary data.</text>
</comment>